<feature type="transmembrane region" description="Helical" evidence="1">
    <location>
        <begin position="143"/>
        <end position="163"/>
    </location>
</feature>
<protein>
    <submittedName>
        <fullName evidence="2">Integral membrane regulator</fullName>
    </submittedName>
</protein>
<keyword evidence="1" id="KW-0812">Transmembrane</keyword>
<dbReference type="AlphaFoldDB" id="A0A0M8QKQ9"/>
<comment type="caution">
    <text evidence="2">The sequence shown here is derived from an EMBL/GenBank/DDBJ whole genome shotgun (WGS) entry which is preliminary data.</text>
</comment>
<dbReference type="InterPro" id="IPR049713">
    <property type="entry name" value="Pr6Pr-like"/>
</dbReference>
<evidence type="ECO:0000313" key="2">
    <source>
        <dbReference type="EMBL" id="KOT41986.1"/>
    </source>
</evidence>
<feature type="transmembrane region" description="Helical" evidence="1">
    <location>
        <begin position="100"/>
        <end position="120"/>
    </location>
</feature>
<sequence>MTAPIPRDLPDIPALPRTHPASAALFAPARAVVPLVRRPLTAAYRLLLALLAAGAVLVEALLGGPARALSHFTVQSALLLALVMLASARRAWGARHPLPGALTGAALLYVIMASLTHHVLLADAPPPFPTADAAAGMGRLEPLAAHTLHTVLPVAAVLDWLLLSPPARLRLRQTATWMLYPLAYLAFTLVRGELLTGSPARYLHPFFDVARHGYRNVLADALLMGLALYALAVLLVALDHARPNPVRHPPKTGFRLRLPVG</sequence>
<evidence type="ECO:0000313" key="3">
    <source>
        <dbReference type="Proteomes" id="UP000037773"/>
    </source>
</evidence>
<dbReference type="EMBL" id="LGCN01000085">
    <property type="protein sequence ID" value="KOT41986.1"/>
    <property type="molecule type" value="Genomic_DNA"/>
</dbReference>
<dbReference type="NCBIfam" id="NF038065">
    <property type="entry name" value="Pr6Pr"/>
    <property type="match status" value="1"/>
</dbReference>
<gene>
    <name evidence="2" type="ORF">ADK41_08750</name>
</gene>
<proteinExistence type="predicted"/>
<feature type="transmembrane region" description="Helical" evidence="1">
    <location>
        <begin position="175"/>
        <end position="197"/>
    </location>
</feature>
<dbReference type="RefSeq" id="WP_030827913.1">
    <property type="nucleotide sequence ID" value="NZ_LGCN01000085.1"/>
</dbReference>
<dbReference type="PATRIC" id="fig|36816.3.peg.1883"/>
<feature type="transmembrane region" description="Helical" evidence="1">
    <location>
        <begin position="217"/>
        <end position="238"/>
    </location>
</feature>
<dbReference type="OrthoDB" id="9809977at2"/>
<dbReference type="Proteomes" id="UP000037773">
    <property type="component" value="Unassembled WGS sequence"/>
</dbReference>
<feature type="transmembrane region" description="Helical" evidence="1">
    <location>
        <begin position="42"/>
        <end position="62"/>
    </location>
</feature>
<evidence type="ECO:0000256" key="1">
    <source>
        <dbReference type="SAM" id="Phobius"/>
    </source>
</evidence>
<feature type="transmembrane region" description="Helical" evidence="1">
    <location>
        <begin position="68"/>
        <end position="88"/>
    </location>
</feature>
<reference evidence="2 3" key="1">
    <citation type="submission" date="2015-07" db="EMBL/GenBank/DDBJ databases">
        <authorList>
            <person name="Noorani M."/>
        </authorList>
    </citation>
    <scope>NUCLEOTIDE SEQUENCE [LARGE SCALE GENOMIC DNA]</scope>
    <source>
        <strain evidence="2 3">NRRL B-24567</strain>
    </source>
</reference>
<keyword evidence="1" id="KW-0472">Membrane</keyword>
<name>A0A0M8QKQ9_9ACTN</name>
<accession>A0A0M8QKQ9</accession>
<keyword evidence="1" id="KW-1133">Transmembrane helix</keyword>
<keyword evidence="3" id="KW-1185">Reference proteome</keyword>
<organism evidence="2 3">
    <name type="scientific">Streptomyces caelestis</name>
    <dbReference type="NCBI Taxonomy" id="36816"/>
    <lineage>
        <taxon>Bacteria</taxon>
        <taxon>Bacillati</taxon>
        <taxon>Actinomycetota</taxon>
        <taxon>Actinomycetes</taxon>
        <taxon>Kitasatosporales</taxon>
        <taxon>Streptomycetaceae</taxon>
        <taxon>Streptomyces</taxon>
    </lineage>
</organism>